<dbReference type="PANTHER" id="PTHR14136:SF17">
    <property type="entry name" value="BTB_POZ DOMAIN-CONTAINING PROTEIN KCTD9"/>
    <property type="match status" value="1"/>
</dbReference>
<dbReference type="EMBL" id="KM555152">
    <property type="protein sequence ID" value="AJA36815.1"/>
    <property type="molecule type" value="Genomic_DNA"/>
</dbReference>
<gene>
    <name evidence="1" type="primary">qnrVC7</name>
</gene>
<dbReference type="SUPFAM" id="SSF141571">
    <property type="entry name" value="Pentapeptide repeat-like"/>
    <property type="match status" value="2"/>
</dbReference>
<sequence length="218" mass="24942">MDKTDQLYVQADFSHQDLSGQYFKNCKFFCCSFKRANLRDTQFVDCSFIERGELEGCDFSYSDLRDASFKNCSLSMSYFKGANCFGIEFRECDLKGANFAQASFMNQVSNRMYFCSAYITGCNLSYANFERQCIEKCDLFENRWIGANLSGTSFKESDLSRGVFSEGCWSQCRLQGCDLSHSELYGLDPRKVDLTGVKICSWQQEQLLEQLGLIVVPD</sequence>
<protein>
    <submittedName>
        <fullName evidence="1">Fluoquinolone resistance protein</fullName>
    </submittedName>
</protein>
<name>A0A0A7RMY7_VIBCL</name>
<evidence type="ECO:0000313" key="1">
    <source>
        <dbReference type="EMBL" id="AJA36815.1"/>
    </source>
</evidence>
<proteinExistence type="predicted"/>
<dbReference type="NCBIfam" id="NF033086">
    <property type="entry name" value="penta_rpt_Qnr"/>
    <property type="match status" value="1"/>
</dbReference>
<accession>A0A0A7RMY7</accession>
<dbReference type="NCBIfam" id="NF000421">
    <property type="entry name" value="penta_rpt_QnrVC"/>
    <property type="match status" value="1"/>
</dbReference>
<dbReference type="Gene3D" id="2.160.20.80">
    <property type="entry name" value="E3 ubiquitin-protein ligase SopA"/>
    <property type="match status" value="1"/>
</dbReference>
<reference evidence="1" key="1">
    <citation type="submission" date="2014-09" db="EMBL/GenBank/DDBJ databases">
        <title>Characterization of quinolone-resistant Vibrio parahaemolyticus, Vibrio cholerae and Vibrio vulnificus.</title>
        <authorList>
            <person name="Po K."/>
            <person name="Chen S."/>
        </authorList>
    </citation>
    <scope>NUCLEOTIDE SEQUENCE</scope>
    <source>
        <strain evidence="1">V122</strain>
    </source>
</reference>
<dbReference type="RefSeq" id="WP_063866460.1">
    <property type="nucleotide sequence ID" value="NG_050556.1"/>
</dbReference>
<organism evidence="1">
    <name type="scientific">Vibrio cholerae</name>
    <dbReference type="NCBI Taxonomy" id="666"/>
    <lineage>
        <taxon>Bacteria</taxon>
        <taxon>Pseudomonadati</taxon>
        <taxon>Pseudomonadota</taxon>
        <taxon>Gammaproteobacteria</taxon>
        <taxon>Vibrionales</taxon>
        <taxon>Vibrionaceae</taxon>
        <taxon>Vibrio</taxon>
    </lineage>
</organism>
<dbReference type="Pfam" id="PF13599">
    <property type="entry name" value="Pentapeptide_4"/>
    <property type="match status" value="1"/>
</dbReference>
<dbReference type="InterPro" id="IPR051082">
    <property type="entry name" value="Pentapeptide-BTB/POZ_domain"/>
</dbReference>
<dbReference type="AlphaFoldDB" id="A0A0A7RMY7"/>
<dbReference type="InterPro" id="IPR001646">
    <property type="entry name" value="5peptide_repeat"/>
</dbReference>
<dbReference type="CARD" id="ARO:3003193">
    <property type="molecule name" value="QnrVC7"/>
    <property type="mechanism identifier" value="ARO:0001003"/>
    <property type="mechanism name" value="antibiotic target protection"/>
</dbReference>
<dbReference type="PANTHER" id="PTHR14136">
    <property type="entry name" value="BTB_POZ DOMAIN-CONTAINING PROTEIN KCTD9"/>
    <property type="match status" value="1"/>
</dbReference>
<dbReference type="GeneID" id="94015556"/>